<keyword evidence="2" id="KW-1185">Reference proteome</keyword>
<dbReference type="RefSeq" id="WP_181340606.1">
    <property type="nucleotide sequence ID" value="NZ_JAAKDE010000067.1"/>
</dbReference>
<protein>
    <submittedName>
        <fullName evidence="1">Uncharacterized protein</fullName>
    </submittedName>
</protein>
<dbReference type="EMBL" id="JAAKDE010000067">
    <property type="protein sequence ID" value="MBA2134145.1"/>
    <property type="molecule type" value="Genomic_DNA"/>
</dbReference>
<name>A0A8J6I1V8_9FIRM</name>
<dbReference type="Proteomes" id="UP000657177">
    <property type="component" value="Unassembled WGS sequence"/>
</dbReference>
<evidence type="ECO:0000313" key="2">
    <source>
        <dbReference type="Proteomes" id="UP000657177"/>
    </source>
</evidence>
<accession>A0A8J6I1V8</accession>
<proteinExistence type="predicted"/>
<comment type="caution">
    <text evidence="1">The sequence shown here is derived from an EMBL/GenBank/DDBJ whole genome shotgun (WGS) entry which is preliminary data.</text>
</comment>
<organism evidence="1 2">
    <name type="scientific">Capillibacterium thermochitinicola</name>
    <dbReference type="NCBI Taxonomy" id="2699427"/>
    <lineage>
        <taxon>Bacteria</taxon>
        <taxon>Bacillati</taxon>
        <taxon>Bacillota</taxon>
        <taxon>Capillibacterium</taxon>
    </lineage>
</organism>
<evidence type="ECO:0000313" key="1">
    <source>
        <dbReference type="EMBL" id="MBA2134145.1"/>
    </source>
</evidence>
<sequence>MNKVERKKKIIIVCFLVVGIVSILFALKSGITIDLSSQTSGSGEFGIIEKELFEDTPNETNVIRSAEEILNEEYYPRYRLLKEVEGNFSPCGNIKRLYLLNDSRRHVGSSRDMLHLNKLLAYDEKQGKMVEVPFWEEYIDFEPILRKIIPLESKFGPWDGYFYVHDLNQNGVDEIIGFNLKASQIIPEIYEYQDGAFVEVLGYWDYSGQFARIKFPAARQIQIYGYGGELDEMLGYYPWKLYEWSEEERRYVVIEEGVVTELPGW</sequence>
<dbReference type="AlphaFoldDB" id="A0A8J6I1V8"/>
<gene>
    <name evidence="1" type="ORF">G5B42_11465</name>
</gene>
<reference evidence="1" key="1">
    <citation type="submission" date="2020-06" db="EMBL/GenBank/DDBJ databases">
        <title>Novel chitinolytic bacterium.</title>
        <authorList>
            <person name="Ungkulpasvich U."/>
            <person name="Kosugi A."/>
            <person name="Uke A."/>
        </authorList>
    </citation>
    <scope>NUCLEOTIDE SEQUENCE</scope>
    <source>
        <strain evidence="1">UUS1-1</strain>
    </source>
</reference>